<accession>A0AAV2T455</accession>
<reference evidence="2" key="1">
    <citation type="submission" date="2024-06" db="EMBL/GenBank/DDBJ databases">
        <authorList>
            <person name="Liu X."/>
            <person name="Lenzi L."/>
            <person name="Haldenby T S."/>
            <person name="Uol C."/>
        </authorList>
    </citation>
    <scope>NUCLEOTIDE SEQUENCE</scope>
</reference>
<evidence type="ECO:0000313" key="2">
    <source>
        <dbReference type="EMBL" id="CAL5131631.1"/>
    </source>
</evidence>
<sequence>MLVCSHLYMPQCLFVRGCFKVKLTNIHTPKSDHSTVKKKKDKNRDSLNSSLTLKPSHPPGKVDHGVKRACPGGEDSDEEEQVFHKRPRVQSTDLDAKRMRTTDSSQVTFIESGRHSH</sequence>
<feature type="region of interest" description="Disordered" evidence="1">
    <location>
        <begin position="29"/>
        <end position="117"/>
    </location>
</feature>
<evidence type="ECO:0000313" key="3">
    <source>
        <dbReference type="Proteomes" id="UP001497525"/>
    </source>
</evidence>
<dbReference type="Proteomes" id="UP001497525">
    <property type="component" value="Unassembled WGS sequence"/>
</dbReference>
<dbReference type="AlphaFoldDB" id="A0AAV2T455"/>
<proteinExistence type="predicted"/>
<protein>
    <submittedName>
        <fullName evidence="2">Uncharacterized protein</fullName>
    </submittedName>
</protein>
<dbReference type="EMBL" id="CAXLJL010000101">
    <property type="protein sequence ID" value="CAL5131631.1"/>
    <property type="molecule type" value="Genomic_DNA"/>
</dbReference>
<comment type="caution">
    <text evidence="2">The sequence shown here is derived from an EMBL/GenBank/DDBJ whole genome shotgun (WGS) entry which is preliminary data.</text>
</comment>
<gene>
    <name evidence="2" type="ORF">CDAUBV1_LOCUS4147</name>
</gene>
<organism evidence="2 3">
    <name type="scientific">Calicophoron daubneyi</name>
    <name type="common">Rumen fluke</name>
    <name type="synonym">Paramphistomum daubneyi</name>
    <dbReference type="NCBI Taxonomy" id="300641"/>
    <lineage>
        <taxon>Eukaryota</taxon>
        <taxon>Metazoa</taxon>
        <taxon>Spiralia</taxon>
        <taxon>Lophotrochozoa</taxon>
        <taxon>Platyhelminthes</taxon>
        <taxon>Trematoda</taxon>
        <taxon>Digenea</taxon>
        <taxon>Plagiorchiida</taxon>
        <taxon>Pronocephalata</taxon>
        <taxon>Paramphistomoidea</taxon>
        <taxon>Paramphistomidae</taxon>
        <taxon>Calicophoron</taxon>
    </lineage>
</organism>
<name>A0AAV2T455_CALDB</name>
<evidence type="ECO:0000256" key="1">
    <source>
        <dbReference type="SAM" id="MobiDB-lite"/>
    </source>
</evidence>